<dbReference type="Gene3D" id="3.40.50.1460">
    <property type="match status" value="1"/>
</dbReference>
<dbReference type="InterPro" id="IPR025965">
    <property type="entry name" value="FlgD/Vpr_Ig-like"/>
</dbReference>
<evidence type="ECO:0008006" key="5">
    <source>
        <dbReference type="Google" id="ProtNLM"/>
    </source>
</evidence>
<dbReference type="Proteomes" id="UP000316609">
    <property type="component" value="Unassembled WGS sequence"/>
</dbReference>
<sequence>RYPDGPNQTKPGARADLLDQVNRGTVLFNYIGHGSPFKISDESVMIDSDADLLVNATRPSVFVAASCDVGKFNDPAVVGLGERLILNPKGGCVGVISATELASSRQNASLNLTLFQQLFRLDPTTGQFYQTLSQALLAAKGGSTNSQKYQLLGDAGTRLNVPRQFVEVALEDTNGNPVTAAARGQVIQVRGQVVNRPGGSLVALDGSASLLIEDDAPLDSIPDCTCPPYPYRAAPMFRGDWALSGGRFSGRFLVPMDAAKGPRGRVRAYVAGDDGDDGAGSSAVTVTAGAPPADDHAGPRITLSFPGGGRAVRPDAVLRVDLSDPSGILITGHTPRNGIVVTVDENLAERREITSSFHYAEDSYQSGTAFYPLGGLPAGPHRVRVSASDNLAVGIGAAQHRSEATLDFEVAENPPLRIMRAFLFPNPITSRGAGAGGNFIIDAPGDSVNTLVRIYTVAGRLVRTLERFGSLGQAQVPWDGRDDEGAPLANGVYLFQVLVNPRAADESSSGRQKAGAEGRFVVVNR</sequence>
<organism evidence="3 4">
    <name type="scientific">Eiseniibacteriota bacterium</name>
    <dbReference type="NCBI Taxonomy" id="2212470"/>
    <lineage>
        <taxon>Bacteria</taxon>
        <taxon>Candidatus Eiseniibacteriota</taxon>
    </lineage>
</organism>
<comment type="caution">
    <text evidence="3">The sequence shown here is derived from an EMBL/GenBank/DDBJ whole genome shotgun (WGS) entry which is preliminary data.</text>
</comment>
<reference evidence="3 4" key="1">
    <citation type="journal article" date="2019" name="Nat. Microbiol.">
        <title>Mediterranean grassland soil C-N compound turnover is dependent on rainfall and depth, and is mediated by genomically divergent microorganisms.</title>
        <authorList>
            <person name="Diamond S."/>
            <person name="Andeer P.F."/>
            <person name="Li Z."/>
            <person name="Crits-Christoph A."/>
            <person name="Burstein D."/>
            <person name="Anantharaman K."/>
            <person name="Lane K.R."/>
            <person name="Thomas B.C."/>
            <person name="Pan C."/>
            <person name="Northen T.R."/>
            <person name="Banfield J.F."/>
        </authorList>
    </citation>
    <scope>NUCLEOTIDE SEQUENCE [LARGE SCALE GENOMIC DNA]</scope>
    <source>
        <strain evidence="3">WS_8</strain>
    </source>
</reference>
<feature type="domain" description="Gingipain" evidence="1">
    <location>
        <begin position="8"/>
        <end position="159"/>
    </location>
</feature>
<dbReference type="Pfam" id="PF13860">
    <property type="entry name" value="FlgD_ig"/>
    <property type="match status" value="1"/>
</dbReference>
<dbReference type="InterPro" id="IPR029030">
    <property type="entry name" value="Caspase-like_dom_sf"/>
</dbReference>
<evidence type="ECO:0000259" key="1">
    <source>
        <dbReference type="Pfam" id="PF01364"/>
    </source>
</evidence>
<protein>
    <recommendedName>
        <fullName evidence="5">T9SS type A sorting domain-containing protein</fullName>
    </recommendedName>
</protein>
<feature type="non-terminal residue" evidence="3">
    <location>
        <position position="1"/>
    </location>
</feature>
<proteinExistence type="predicted"/>
<dbReference type="EMBL" id="VBOY01000037">
    <property type="protein sequence ID" value="TMQ67527.1"/>
    <property type="molecule type" value="Genomic_DNA"/>
</dbReference>
<dbReference type="Gene3D" id="2.60.40.4070">
    <property type="match status" value="1"/>
</dbReference>
<dbReference type="GO" id="GO:0006508">
    <property type="term" value="P:proteolysis"/>
    <property type="evidence" value="ECO:0007669"/>
    <property type="project" value="InterPro"/>
</dbReference>
<dbReference type="AlphaFoldDB" id="A0A538TV73"/>
<evidence type="ECO:0000313" key="3">
    <source>
        <dbReference type="EMBL" id="TMQ67527.1"/>
    </source>
</evidence>
<evidence type="ECO:0000313" key="4">
    <source>
        <dbReference type="Proteomes" id="UP000316609"/>
    </source>
</evidence>
<dbReference type="InterPro" id="IPR001769">
    <property type="entry name" value="Gingipain"/>
</dbReference>
<dbReference type="GO" id="GO:0008234">
    <property type="term" value="F:cysteine-type peptidase activity"/>
    <property type="evidence" value="ECO:0007669"/>
    <property type="project" value="InterPro"/>
</dbReference>
<evidence type="ECO:0000259" key="2">
    <source>
        <dbReference type="Pfam" id="PF13860"/>
    </source>
</evidence>
<dbReference type="Pfam" id="PF01364">
    <property type="entry name" value="Peptidase_C25"/>
    <property type="match status" value="1"/>
</dbReference>
<gene>
    <name evidence="3" type="ORF">E6K78_04435</name>
</gene>
<feature type="domain" description="FlgD/Vpr Ig-like" evidence="2">
    <location>
        <begin position="433"/>
        <end position="497"/>
    </location>
</feature>
<accession>A0A538TV73</accession>
<dbReference type="SUPFAM" id="SSF52129">
    <property type="entry name" value="Caspase-like"/>
    <property type="match status" value="1"/>
</dbReference>
<name>A0A538TV73_UNCEI</name>